<dbReference type="EMBL" id="BMAO01005123">
    <property type="protein sequence ID" value="GFQ99210.1"/>
    <property type="molecule type" value="Genomic_DNA"/>
</dbReference>
<reference evidence="2" key="1">
    <citation type="submission" date="2020-07" db="EMBL/GenBank/DDBJ databases">
        <title>Multicomponent nature underlies the extraordinary mechanical properties of spider dragline silk.</title>
        <authorList>
            <person name="Kono N."/>
            <person name="Nakamura H."/>
            <person name="Mori M."/>
            <person name="Yoshida Y."/>
            <person name="Ohtoshi R."/>
            <person name="Malay A.D."/>
            <person name="Moran D.A.P."/>
            <person name="Tomita M."/>
            <person name="Numata K."/>
            <person name="Arakawa K."/>
        </authorList>
    </citation>
    <scope>NUCLEOTIDE SEQUENCE</scope>
</reference>
<dbReference type="Proteomes" id="UP000887116">
    <property type="component" value="Unassembled WGS sequence"/>
</dbReference>
<evidence type="ECO:0000313" key="2">
    <source>
        <dbReference type="EMBL" id="GFQ99210.1"/>
    </source>
</evidence>
<sequence>MSGQVHALYRGYLSETSDQRSTCVKVLELLSWADDSCRCVFRWDTTSAFSRSSGYNLCLCIGSPGLLLGFGGHRQCSPQPTDSSEGRVQRRIPGSRDAFEEM</sequence>
<keyword evidence="3" id="KW-1185">Reference proteome</keyword>
<gene>
    <name evidence="2" type="ORF">TNCT_534551</name>
</gene>
<organism evidence="2 3">
    <name type="scientific">Trichonephila clavata</name>
    <name type="common">Joro spider</name>
    <name type="synonym">Nephila clavata</name>
    <dbReference type="NCBI Taxonomy" id="2740835"/>
    <lineage>
        <taxon>Eukaryota</taxon>
        <taxon>Metazoa</taxon>
        <taxon>Ecdysozoa</taxon>
        <taxon>Arthropoda</taxon>
        <taxon>Chelicerata</taxon>
        <taxon>Arachnida</taxon>
        <taxon>Araneae</taxon>
        <taxon>Araneomorphae</taxon>
        <taxon>Entelegynae</taxon>
        <taxon>Araneoidea</taxon>
        <taxon>Nephilidae</taxon>
        <taxon>Trichonephila</taxon>
    </lineage>
</organism>
<evidence type="ECO:0000256" key="1">
    <source>
        <dbReference type="SAM" id="MobiDB-lite"/>
    </source>
</evidence>
<evidence type="ECO:0000313" key="3">
    <source>
        <dbReference type="Proteomes" id="UP000887116"/>
    </source>
</evidence>
<dbReference type="AlphaFoldDB" id="A0A8X6JAP4"/>
<name>A0A8X6JAP4_TRICU</name>
<feature type="region of interest" description="Disordered" evidence="1">
    <location>
        <begin position="77"/>
        <end position="102"/>
    </location>
</feature>
<comment type="caution">
    <text evidence="2">The sequence shown here is derived from an EMBL/GenBank/DDBJ whole genome shotgun (WGS) entry which is preliminary data.</text>
</comment>
<protein>
    <submittedName>
        <fullName evidence="2">Uncharacterized protein</fullName>
    </submittedName>
</protein>
<proteinExistence type="predicted"/>
<accession>A0A8X6JAP4</accession>